<dbReference type="AlphaFoldDB" id="A0A934WQD9"/>
<gene>
    <name evidence="2" type="ORF">JJB11_24200</name>
</gene>
<keyword evidence="1" id="KW-0732">Signal</keyword>
<protein>
    <recommendedName>
        <fullName evidence="4">Surface antigen domain-containing protein</fullName>
    </recommendedName>
</protein>
<name>A0A934WQD9_9BURK</name>
<comment type="caution">
    <text evidence="2">The sequence shown here is derived from an EMBL/GenBank/DDBJ whole genome shotgun (WGS) entry which is preliminary data.</text>
</comment>
<accession>A0A934WQD9</accession>
<dbReference type="Proteomes" id="UP000630528">
    <property type="component" value="Unassembled WGS sequence"/>
</dbReference>
<proteinExistence type="predicted"/>
<evidence type="ECO:0000313" key="2">
    <source>
        <dbReference type="EMBL" id="MBK6009212.1"/>
    </source>
</evidence>
<reference evidence="2" key="1">
    <citation type="journal article" date="2012" name="J. Microbiol. Biotechnol.">
        <title>Ramlibacter ginsenosidimutans sp. nov., with ginsenoside-converting activity.</title>
        <authorList>
            <person name="Wang L."/>
            <person name="An D.S."/>
            <person name="Kim S.G."/>
            <person name="Jin F.X."/>
            <person name="Kim S.C."/>
            <person name="Lee S.T."/>
            <person name="Im W.T."/>
        </authorList>
    </citation>
    <scope>NUCLEOTIDE SEQUENCE</scope>
    <source>
        <strain evidence="2">KACC 17527</strain>
    </source>
</reference>
<dbReference type="EMBL" id="JAEPWM010000016">
    <property type="protein sequence ID" value="MBK6009212.1"/>
    <property type="molecule type" value="Genomic_DNA"/>
</dbReference>
<sequence>MRIAAPPSVRSLALSLLLCVFAGQAGAQLWRGPLRDSPARFFDDEDMRLFDEAWRKALDDTPEHGTVAWENPATKHRGEFTVVSNFTWQDHSCRQLQVVTAARGEKGRTTLPMCRIEDQWRLVSPSQLQEPGR</sequence>
<evidence type="ECO:0000256" key="1">
    <source>
        <dbReference type="SAM" id="SignalP"/>
    </source>
</evidence>
<keyword evidence="3" id="KW-1185">Reference proteome</keyword>
<organism evidence="2 3">
    <name type="scientific">Ramlibacter ginsenosidimutans</name>
    <dbReference type="NCBI Taxonomy" id="502333"/>
    <lineage>
        <taxon>Bacteria</taxon>
        <taxon>Pseudomonadati</taxon>
        <taxon>Pseudomonadota</taxon>
        <taxon>Betaproteobacteria</taxon>
        <taxon>Burkholderiales</taxon>
        <taxon>Comamonadaceae</taxon>
        <taxon>Ramlibacter</taxon>
    </lineage>
</organism>
<feature type="chain" id="PRO_5036705860" description="Surface antigen domain-containing protein" evidence="1">
    <location>
        <begin position="28"/>
        <end position="133"/>
    </location>
</feature>
<reference evidence="2" key="2">
    <citation type="submission" date="2021-01" db="EMBL/GenBank/DDBJ databases">
        <authorList>
            <person name="Kang M."/>
        </authorList>
    </citation>
    <scope>NUCLEOTIDE SEQUENCE</scope>
    <source>
        <strain evidence="2">KACC 17527</strain>
    </source>
</reference>
<feature type="signal peptide" evidence="1">
    <location>
        <begin position="1"/>
        <end position="27"/>
    </location>
</feature>
<evidence type="ECO:0000313" key="3">
    <source>
        <dbReference type="Proteomes" id="UP000630528"/>
    </source>
</evidence>
<dbReference type="RefSeq" id="WP_201177631.1">
    <property type="nucleotide sequence ID" value="NZ_JAEPWM010000016.1"/>
</dbReference>
<evidence type="ECO:0008006" key="4">
    <source>
        <dbReference type="Google" id="ProtNLM"/>
    </source>
</evidence>